<feature type="non-terminal residue" evidence="1">
    <location>
        <position position="65"/>
    </location>
</feature>
<name>A0ABN9C407_9NEOB</name>
<protein>
    <submittedName>
        <fullName evidence="1">Uncharacterized protein</fullName>
    </submittedName>
</protein>
<organism evidence="1 2">
    <name type="scientific">Staurois parvus</name>
    <dbReference type="NCBI Taxonomy" id="386267"/>
    <lineage>
        <taxon>Eukaryota</taxon>
        <taxon>Metazoa</taxon>
        <taxon>Chordata</taxon>
        <taxon>Craniata</taxon>
        <taxon>Vertebrata</taxon>
        <taxon>Euteleostomi</taxon>
        <taxon>Amphibia</taxon>
        <taxon>Batrachia</taxon>
        <taxon>Anura</taxon>
        <taxon>Neobatrachia</taxon>
        <taxon>Ranoidea</taxon>
        <taxon>Ranidae</taxon>
        <taxon>Staurois</taxon>
    </lineage>
</organism>
<accession>A0ABN9C407</accession>
<evidence type="ECO:0000313" key="2">
    <source>
        <dbReference type="Proteomes" id="UP001162483"/>
    </source>
</evidence>
<proteinExistence type="predicted"/>
<evidence type="ECO:0000313" key="1">
    <source>
        <dbReference type="EMBL" id="CAI9554755.1"/>
    </source>
</evidence>
<dbReference type="Proteomes" id="UP001162483">
    <property type="component" value="Unassembled WGS sequence"/>
</dbReference>
<keyword evidence="2" id="KW-1185">Reference proteome</keyword>
<comment type="caution">
    <text evidence="1">The sequence shown here is derived from an EMBL/GenBank/DDBJ whole genome shotgun (WGS) entry which is preliminary data.</text>
</comment>
<reference evidence="1" key="1">
    <citation type="submission" date="2023-05" db="EMBL/GenBank/DDBJ databases">
        <authorList>
            <person name="Stuckert A."/>
        </authorList>
    </citation>
    <scope>NUCLEOTIDE SEQUENCE</scope>
</reference>
<dbReference type="EMBL" id="CATNWA010007771">
    <property type="protein sequence ID" value="CAI9554755.1"/>
    <property type="molecule type" value="Genomic_DNA"/>
</dbReference>
<sequence length="65" mass="7315">MGLVVWQQLEGCQFETRALGQGRQPESRRLQVIAVTVSFVIFAVPHGKCSSTTARELQVAYPWPR</sequence>
<gene>
    <name evidence="1" type="ORF">SPARVUS_LOCUS4269457</name>
</gene>